<evidence type="ECO:0000313" key="2">
    <source>
        <dbReference type="EMBL" id="TDR54199.1"/>
    </source>
</evidence>
<name>A0A4R6ZQ09_9LIST</name>
<accession>A0A4R6ZQ09</accession>
<keyword evidence="1" id="KW-1133">Transmembrane helix</keyword>
<gene>
    <name evidence="2" type="ORF">DFP96_103299</name>
</gene>
<keyword evidence="1" id="KW-0472">Membrane</keyword>
<evidence type="ECO:0000256" key="1">
    <source>
        <dbReference type="SAM" id="Phobius"/>
    </source>
</evidence>
<dbReference type="Proteomes" id="UP000295558">
    <property type="component" value="Unassembled WGS sequence"/>
</dbReference>
<protein>
    <submittedName>
        <fullName evidence="2">Uncharacterized protein</fullName>
    </submittedName>
</protein>
<dbReference type="EMBL" id="SNZK01000003">
    <property type="protein sequence ID" value="TDR54199.1"/>
    <property type="molecule type" value="Genomic_DNA"/>
</dbReference>
<keyword evidence="1" id="KW-0812">Transmembrane</keyword>
<proteinExistence type="predicted"/>
<reference evidence="2 3" key="1">
    <citation type="submission" date="2019-03" db="EMBL/GenBank/DDBJ databases">
        <title>Genomic Encyclopedia of Type Strains, Phase III (KMG-III): the genomes of soil and plant-associated and newly described type strains.</title>
        <authorList>
            <person name="Whitman W."/>
        </authorList>
    </citation>
    <scope>NUCLEOTIDE SEQUENCE [LARGE SCALE GENOMIC DNA]</scope>
    <source>
        <strain evidence="2 3">CECT 7972</strain>
    </source>
</reference>
<evidence type="ECO:0000313" key="3">
    <source>
        <dbReference type="Proteomes" id="UP000295558"/>
    </source>
</evidence>
<organism evidence="2 3">
    <name type="scientific">Listeria rocourtiae</name>
    <dbReference type="NCBI Taxonomy" id="647910"/>
    <lineage>
        <taxon>Bacteria</taxon>
        <taxon>Bacillati</taxon>
        <taxon>Bacillota</taxon>
        <taxon>Bacilli</taxon>
        <taxon>Bacillales</taxon>
        <taxon>Listeriaceae</taxon>
        <taxon>Listeria</taxon>
    </lineage>
</organism>
<feature type="transmembrane region" description="Helical" evidence="1">
    <location>
        <begin position="20"/>
        <end position="36"/>
    </location>
</feature>
<dbReference type="AlphaFoldDB" id="A0A4R6ZQ09"/>
<sequence length="44" mass="5245">MKQFIHDMIHMTEGEKLINYWWLWLGIGILCAVVIYKRSGKHGK</sequence>
<comment type="caution">
    <text evidence="2">The sequence shown here is derived from an EMBL/GenBank/DDBJ whole genome shotgun (WGS) entry which is preliminary data.</text>
</comment>
<keyword evidence="3" id="KW-1185">Reference proteome</keyword>